<dbReference type="EMBL" id="LAZR01004860">
    <property type="protein sequence ID" value="KKN04953.1"/>
    <property type="molecule type" value="Genomic_DNA"/>
</dbReference>
<gene>
    <name evidence="1" type="ORF">LCGC14_1092210</name>
</gene>
<accession>A0A0F9QI12</accession>
<organism evidence="1">
    <name type="scientific">marine sediment metagenome</name>
    <dbReference type="NCBI Taxonomy" id="412755"/>
    <lineage>
        <taxon>unclassified sequences</taxon>
        <taxon>metagenomes</taxon>
        <taxon>ecological metagenomes</taxon>
    </lineage>
</organism>
<reference evidence="1" key="1">
    <citation type="journal article" date="2015" name="Nature">
        <title>Complex archaea that bridge the gap between prokaryotes and eukaryotes.</title>
        <authorList>
            <person name="Spang A."/>
            <person name="Saw J.H."/>
            <person name="Jorgensen S.L."/>
            <person name="Zaremba-Niedzwiedzka K."/>
            <person name="Martijn J."/>
            <person name="Lind A.E."/>
            <person name="van Eijk R."/>
            <person name="Schleper C."/>
            <person name="Guy L."/>
            <person name="Ettema T.J."/>
        </authorList>
    </citation>
    <scope>NUCLEOTIDE SEQUENCE</scope>
</reference>
<proteinExistence type="predicted"/>
<evidence type="ECO:0000313" key="1">
    <source>
        <dbReference type="EMBL" id="KKN04953.1"/>
    </source>
</evidence>
<name>A0A0F9QI12_9ZZZZ</name>
<protein>
    <submittedName>
        <fullName evidence="1">Uncharacterized protein</fullName>
    </submittedName>
</protein>
<sequence length="60" mass="7119">MENKELGNWEELLHRLTTNSEITFDNNHIIFPLGIYDRFIQSFIEHNIKRLKDASGDKSE</sequence>
<dbReference type="AlphaFoldDB" id="A0A0F9QI12"/>
<comment type="caution">
    <text evidence="1">The sequence shown here is derived from an EMBL/GenBank/DDBJ whole genome shotgun (WGS) entry which is preliminary data.</text>
</comment>